<dbReference type="InterPro" id="IPR029044">
    <property type="entry name" value="Nucleotide-diphossugar_trans"/>
</dbReference>
<dbReference type="PANTHER" id="PTHR43685">
    <property type="entry name" value="GLYCOSYLTRANSFERASE"/>
    <property type="match status" value="1"/>
</dbReference>
<dbReference type="PANTHER" id="PTHR43685:SF2">
    <property type="entry name" value="GLYCOSYLTRANSFERASE 2-LIKE DOMAIN-CONTAINING PROTEIN"/>
    <property type="match status" value="1"/>
</dbReference>
<feature type="domain" description="Glycosyltransferase 2-like" evidence="2">
    <location>
        <begin position="439"/>
        <end position="527"/>
    </location>
</feature>
<reference evidence="3 4" key="1">
    <citation type="submission" date="2024-04" db="EMBL/GenBank/DDBJ databases">
        <title>Polymorphospora sp. isolated from Baiyangdian Lake in Xiong'an New Area.</title>
        <authorList>
            <person name="Zhang X."/>
            <person name="Liu J."/>
        </authorList>
    </citation>
    <scope>NUCLEOTIDE SEQUENCE [LARGE SCALE GENOMIC DNA]</scope>
    <source>
        <strain evidence="3 4">2-325</strain>
    </source>
</reference>
<dbReference type="Pfam" id="PF00535">
    <property type="entry name" value="Glycos_transf_2"/>
    <property type="match status" value="1"/>
</dbReference>
<sequence>MTTDDASTAREGLALSSEGTPHRYLRWRISVGERQGPRRRQWPASQWGSPITQLPRDGEDVFVPDQGSHIGRVMVAARSVGWLRHLLDDPASLLRVRRVTVVVDSWQVPASGWSGRVGPLPHLLSHQIRVPRSGKGKAVIELRLRHPVSLRDAVAAVLPVLSPIRPIPAPASADITAQNVFPAWVGAGPNVTVLTGDLPGNDDIRAHDVLLTTTGVPEPPVEPDLPAETEQSSTAPADLYATVLAADSAGSGAGTRPDTVLVDLERTVVTGRYGPFGPDVSRAELRFGGGSDGRGWRIVGPQGPIWSGRVDRPWLSEDALEALAQLGVVECPTVPARHPMEEAALLVHLAMAGVLLHAPTLPPACRSVLADELADLITAPLPGRAESELEWEVRTVRQRRAALRQHATPFALPKIVSATFPALPALPSVSALLVTKRLEHLPTVIAALEAQTYPNLEIVLCTHGIELPAEYKARLARSHRPIETLAVPAEHGFGEAIGAATAHARGSLVTKIDDDDTYGPEHVWDLVLARHYSGATMVGKGAEFVHLETLDMTVRREAGQVEAFAAVVAGGTMLISRGDLEQVGGWRPVPRSIDRGLIDRVRRAGGLVYRTHPLGYVYHRRSGGHTWDPGLEYFLRGNGMQWSGLPRHSEFGTLAPTGAVLLDALVGSGSVAERAAAEEERPAPVPPGQVQRSAGMTGDSEAPLAQI</sequence>
<accession>A0ABV5CLR3</accession>
<organism evidence="3 4">
    <name type="scientific">Polymorphospora lycopeni</name>
    <dbReference type="NCBI Taxonomy" id="3140240"/>
    <lineage>
        <taxon>Bacteria</taxon>
        <taxon>Bacillati</taxon>
        <taxon>Actinomycetota</taxon>
        <taxon>Actinomycetes</taxon>
        <taxon>Micromonosporales</taxon>
        <taxon>Micromonosporaceae</taxon>
        <taxon>Polymorphospora</taxon>
    </lineage>
</organism>
<gene>
    <name evidence="3" type="ORF">AAFH96_07370</name>
</gene>
<protein>
    <submittedName>
        <fullName evidence="3">Glycosyltransferase</fullName>
    </submittedName>
</protein>
<keyword evidence="4" id="KW-1185">Reference proteome</keyword>
<dbReference type="SUPFAM" id="SSF53448">
    <property type="entry name" value="Nucleotide-diphospho-sugar transferases"/>
    <property type="match status" value="1"/>
</dbReference>
<dbReference type="RefSeq" id="WP_375733595.1">
    <property type="nucleotide sequence ID" value="NZ_JBCGDC010000014.1"/>
</dbReference>
<dbReference type="InterPro" id="IPR001173">
    <property type="entry name" value="Glyco_trans_2-like"/>
</dbReference>
<evidence type="ECO:0000259" key="2">
    <source>
        <dbReference type="Pfam" id="PF00535"/>
    </source>
</evidence>
<feature type="region of interest" description="Disordered" evidence="1">
    <location>
        <begin position="673"/>
        <end position="707"/>
    </location>
</feature>
<dbReference type="CDD" id="cd00761">
    <property type="entry name" value="Glyco_tranf_GTA_type"/>
    <property type="match status" value="1"/>
</dbReference>
<proteinExistence type="predicted"/>
<dbReference type="InterPro" id="IPR050834">
    <property type="entry name" value="Glycosyltransf_2"/>
</dbReference>
<comment type="caution">
    <text evidence="3">The sequence shown here is derived from an EMBL/GenBank/DDBJ whole genome shotgun (WGS) entry which is preliminary data.</text>
</comment>
<evidence type="ECO:0000313" key="4">
    <source>
        <dbReference type="Proteomes" id="UP001582793"/>
    </source>
</evidence>
<evidence type="ECO:0000256" key="1">
    <source>
        <dbReference type="SAM" id="MobiDB-lite"/>
    </source>
</evidence>
<dbReference type="Proteomes" id="UP001582793">
    <property type="component" value="Unassembled WGS sequence"/>
</dbReference>
<name>A0ABV5CLR3_9ACTN</name>
<evidence type="ECO:0000313" key="3">
    <source>
        <dbReference type="EMBL" id="MFB6392930.1"/>
    </source>
</evidence>
<dbReference type="Gene3D" id="3.90.550.10">
    <property type="entry name" value="Spore Coat Polysaccharide Biosynthesis Protein SpsA, Chain A"/>
    <property type="match status" value="1"/>
</dbReference>
<dbReference type="EMBL" id="JBCGDC010000014">
    <property type="protein sequence ID" value="MFB6392930.1"/>
    <property type="molecule type" value="Genomic_DNA"/>
</dbReference>